<dbReference type="AlphaFoldDB" id="A0A5C6CJD6"/>
<name>A0A5C6CJD6_9BACT</name>
<proteinExistence type="predicted"/>
<dbReference type="RefSeq" id="WP_146595005.1">
    <property type="nucleotide sequence ID" value="NZ_SJPT01000004.1"/>
</dbReference>
<organism evidence="1 2">
    <name type="scientific">Novipirellula galeiformis</name>
    <dbReference type="NCBI Taxonomy" id="2528004"/>
    <lineage>
        <taxon>Bacteria</taxon>
        <taxon>Pseudomonadati</taxon>
        <taxon>Planctomycetota</taxon>
        <taxon>Planctomycetia</taxon>
        <taxon>Pirellulales</taxon>
        <taxon>Pirellulaceae</taxon>
        <taxon>Novipirellula</taxon>
    </lineage>
</organism>
<sequence length="74" mass="8199">MNQHKPTKQADSLKTRVETSLHRHGLDVIAATDLGDRTIELSGLIDSVNDFAFAVAIARTVPGVARVVYRRERN</sequence>
<dbReference type="Proteomes" id="UP000316304">
    <property type="component" value="Unassembled WGS sequence"/>
</dbReference>
<dbReference type="EMBL" id="SJPT01000004">
    <property type="protein sequence ID" value="TWU23266.1"/>
    <property type="molecule type" value="Genomic_DNA"/>
</dbReference>
<evidence type="ECO:0008006" key="3">
    <source>
        <dbReference type="Google" id="ProtNLM"/>
    </source>
</evidence>
<evidence type="ECO:0000313" key="2">
    <source>
        <dbReference type="Proteomes" id="UP000316304"/>
    </source>
</evidence>
<dbReference type="OrthoDB" id="278703at2"/>
<protein>
    <recommendedName>
        <fullName evidence="3">BON domain protein</fullName>
    </recommendedName>
</protein>
<gene>
    <name evidence="1" type="ORF">Pla52o_28020</name>
</gene>
<accession>A0A5C6CJD6</accession>
<evidence type="ECO:0000313" key="1">
    <source>
        <dbReference type="EMBL" id="TWU23266.1"/>
    </source>
</evidence>
<reference evidence="1 2" key="1">
    <citation type="submission" date="2019-02" db="EMBL/GenBank/DDBJ databases">
        <title>Deep-cultivation of Planctomycetes and their phenomic and genomic characterization uncovers novel biology.</title>
        <authorList>
            <person name="Wiegand S."/>
            <person name="Jogler M."/>
            <person name="Boedeker C."/>
            <person name="Pinto D."/>
            <person name="Vollmers J."/>
            <person name="Rivas-Marin E."/>
            <person name="Kohn T."/>
            <person name="Peeters S.H."/>
            <person name="Heuer A."/>
            <person name="Rast P."/>
            <person name="Oberbeckmann S."/>
            <person name="Bunk B."/>
            <person name="Jeske O."/>
            <person name="Meyerdierks A."/>
            <person name="Storesund J.E."/>
            <person name="Kallscheuer N."/>
            <person name="Luecker S."/>
            <person name="Lage O.M."/>
            <person name="Pohl T."/>
            <person name="Merkel B.J."/>
            <person name="Hornburger P."/>
            <person name="Mueller R.-W."/>
            <person name="Bruemmer F."/>
            <person name="Labrenz M."/>
            <person name="Spormann A.M."/>
            <person name="Op Den Camp H."/>
            <person name="Overmann J."/>
            <person name="Amann R."/>
            <person name="Jetten M.S.M."/>
            <person name="Mascher T."/>
            <person name="Medema M.H."/>
            <person name="Devos D.P."/>
            <person name="Kaster A.-K."/>
            <person name="Ovreas L."/>
            <person name="Rohde M."/>
            <person name="Galperin M.Y."/>
            <person name="Jogler C."/>
        </authorList>
    </citation>
    <scope>NUCLEOTIDE SEQUENCE [LARGE SCALE GENOMIC DNA]</scope>
    <source>
        <strain evidence="1 2">Pla52o</strain>
    </source>
</reference>
<keyword evidence="2" id="KW-1185">Reference proteome</keyword>
<comment type="caution">
    <text evidence="1">The sequence shown here is derived from an EMBL/GenBank/DDBJ whole genome shotgun (WGS) entry which is preliminary data.</text>
</comment>